<accession>A0A1R4H2J4</accession>
<evidence type="ECO:0000259" key="1">
    <source>
        <dbReference type="Pfam" id="PF07603"/>
    </source>
</evidence>
<dbReference type="Proteomes" id="UP000195667">
    <property type="component" value="Unassembled WGS sequence"/>
</dbReference>
<evidence type="ECO:0000313" key="2">
    <source>
        <dbReference type="EMBL" id="SJM90467.1"/>
    </source>
</evidence>
<dbReference type="InterPro" id="IPR011460">
    <property type="entry name" value="Lcl_C"/>
</dbReference>
<dbReference type="EMBL" id="FUKI01000054">
    <property type="protein sequence ID" value="SJM90467.1"/>
    <property type="molecule type" value="Genomic_DNA"/>
</dbReference>
<dbReference type="RefSeq" id="WP_087142549.1">
    <property type="nucleotide sequence ID" value="NZ_FUKI01000054.1"/>
</dbReference>
<gene>
    <name evidence="2" type="ORF">CRENPOLYSF1_1470007</name>
</gene>
<dbReference type="OrthoDB" id="5573519at2"/>
<protein>
    <recommendedName>
        <fullName evidence="1">Lcl C-terminal domain-containing protein</fullName>
    </recommendedName>
</protein>
<evidence type="ECO:0000313" key="3">
    <source>
        <dbReference type="Proteomes" id="UP000195667"/>
    </source>
</evidence>
<dbReference type="Pfam" id="PF07603">
    <property type="entry name" value="Lcl_C"/>
    <property type="match status" value="1"/>
</dbReference>
<proteinExistence type="predicted"/>
<dbReference type="AlphaFoldDB" id="A0A1R4H2J4"/>
<keyword evidence="3" id="KW-1185">Reference proteome</keyword>
<feature type="domain" description="Lcl C-terminal" evidence="1">
    <location>
        <begin position="187"/>
        <end position="317"/>
    </location>
</feature>
<sequence length="319" mass="34576">MYFSIIRFLCVLYILITTISFAQALPANGKSVGVLHVSLQGGSNSRVQWLAPSATTYKIWLQIPAGSTASNAKYQLHLKGNAAANSVCSSKNKRQPCFEITINQAAHQGKWLLLTQQSAGQLINQWAFAKGGYVSVNASNVRTNQQLGTAAISFEDMVVDVNIGKRYGGGLVFYVNNTGKHGLIAAATDQSTGLQWYNDGFYSNANADNNAIGAGKTNTAAIIKSQGVGFYAASLCDRLILNKYNDWVLPSKDELALMYKNIGKGAAGSLKNIGKFSNRGYWSSSEYDNESAWYQSFADGGQDKYDKYGGFAVRAVRAF</sequence>
<reference evidence="3" key="1">
    <citation type="submission" date="2017-02" db="EMBL/GenBank/DDBJ databases">
        <authorList>
            <person name="Daims H."/>
        </authorList>
    </citation>
    <scope>NUCLEOTIDE SEQUENCE [LARGE SCALE GENOMIC DNA]</scope>
</reference>
<name>A0A1R4H2J4_9GAMM</name>
<organism evidence="2 3">
    <name type="scientific">Crenothrix polyspora</name>
    <dbReference type="NCBI Taxonomy" id="360316"/>
    <lineage>
        <taxon>Bacteria</taxon>
        <taxon>Pseudomonadati</taxon>
        <taxon>Pseudomonadota</taxon>
        <taxon>Gammaproteobacteria</taxon>
        <taxon>Methylococcales</taxon>
        <taxon>Crenotrichaceae</taxon>
        <taxon>Crenothrix</taxon>
    </lineage>
</organism>